<organism evidence="1 2">
    <name type="scientific">Dysgonomonas hofstadii</name>
    <dbReference type="NCBI Taxonomy" id="637886"/>
    <lineage>
        <taxon>Bacteria</taxon>
        <taxon>Pseudomonadati</taxon>
        <taxon>Bacteroidota</taxon>
        <taxon>Bacteroidia</taxon>
        <taxon>Bacteroidales</taxon>
        <taxon>Dysgonomonadaceae</taxon>
        <taxon>Dysgonomonas</taxon>
    </lineage>
</organism>
<dbReference type="Gene3D" id="3.40.50.1000">
    <property type="entry name" value="HAD superfamily/HAD-like"/>
    <property type="match status" value="1"/>
</dbReference>
<dbReference type="PIRSF" id="PIRSF020079">
    <property type="entry name" value="UCP020079"/>
    <property type="match status" value="1"/>
</dbReference>
<accession>A0A840CFX5</accession>
<evidence type="ECO:0000313" key="2">
    <source>
        <dbReference type="Proteomes" id="UP000555103"/>
    </source>
</evidence>
<dbReference type="RefSeq" id="WP_183305806.1">
    <property type="nucleotide sequence ID" value="NZ_JACIEP010000002.1"/>
</dbReference>
<sequence length="126" mass="14348">MIIAVDFDGTLHTGEWPGIGAPAPCATDVMQSLKDKGHYLIIWTCRNGDKLTEAINWLLENNIPFDRINDHEPKHLAEFNGSNARKVYAHLYIDDKQVGGLPSWPDILDYAEKLEAEYLKRKEVQQ</sequence>
<dbReference type="InterPro" id="IPR036412">
    <property type="entry name" value="HAD-like_sf"/>
</dbReference>
<dbReference type="InterPro" id="IPR016769">
    <property type="entry name" value="Phage_SP01_Orf1"/>
</dbReference>
<dbReference type="AlphaFoldDB" id="A0A840CFX5"/>
<dbReference type="EMBL" id="JACIEP010000002">
    <property type="protein sequence ID" value="MBB4034870.1"/>
    <property type="molecule type" value="Genomic_DNA"/>
</dbReference>
<reference evidence="1 2" key="1">
    <citation type="submission" date="2020-08" db="EMBL/GenBank/DDBJ databases">
        <title>Genomic Encyclopedia of Type Strains, Phase IV (KMG-IV): sequencing the most valuable type-strain genomes for metagenomic binning, comparative biology and taxonomic classification.</title>
        <authorList>
            <person name="Goeker M."/>
        </authorList>
    </citation>
    <scope>NUCLEOTIDE SEQUENCE [LARGE SCALE GENOMIC DNA]</scope>
    <source>
        <strain evidence="1 2">DSM 104969</strain>
    </source>
</reference>
<evidence type="ECO:0000313" key="1">
    <source>
        <dbReference type="EMBL" id="MBB4034870.1"/>
    </source>
</evidence>
<name>A0A840CFX5_9BACT</name>
<protein>
    <recommendedName>
        <fullName evidence="3">Hydrolase</fullName>
    </recommendedName>
</protein>
<evidence type="ECO:0008006" key="3">
    <source>
        <dbReference type="Google" id="ProtNLM"/>
    </source>
</evidence>
<proteinExistence type="predicted"/>
<dbReference type="Proteomes" id="UP000555103">
    <property type="component" value="Unassembled WGS sequence"/>
</dbReference>
<keyword evidence="2" id="KW-1185">Reference proteome</keyword>
<dbReference type="SUPFAM" id="SSF56784">
    <property type="entry name" value="HAD-like"/>
    <property type="match status" value="1"/>
</dbReference>
<dbReference type="InterPro" id="IPR023214">
    <property type="entry name" value="HAD_sf"/>
</dbReference>
<comment type="caution">
    <text evidence="1">The sequence shown here is derived from an EMBL/GenBank/DDBJ whole genome shotgun (WGS) entry which is preliminary data.</text>
</comment>
<gene>
    <name evidence="1" type="ORF">GGR21_000757</name>
</gene>